<organism evidence="5 6">
    <name type="scientific">Dorcoceras hygrometricum</name>
    <dbReference type="NCBI Taxonomy" id="472368"/>
    <lineage>
        <taxon>Eukaryota</taxon>
        <taxon>Viridiplantae</taxon>
        <taxon>Streptophyta</taxon>
        <taxon>Embryophyta</taxon>
        <taxon>Tracheophyta</taxon>
        <taxon>Spermatophyta</taxon>
        <taxon>Magnoliopsida</taxon>
        <taxon>eudicotyledons</taxon>
        <taxon>Gunneridae</taxon>
        <taxon>Pentapetalae</taxon>
        <taxon>asterids</taxon>
        <taxon>lamiids</taxon>
        <taxon>Lamiales</taxon>
        <taxon>Gesneriaceae</taxon>
        <taxon>Didymocarpoideae</taxon>
        <taxon>Trichosporeae</taxon>
        <taxon>Loxocarpinae</taxon>
        <taxon>Dorcoceras</taxon>
    </lineage>
</organism>
<gene>
    <name evidence="5" type="ORF">F511_02263</name>
</gene>
<dbReference type="PANTHER" id="PTHR13191:SF0">
    <property type="entry name" value="RIBOSOMAL RNA-PROCESSING PROTEIN 7 HOMOLOG A-RELATED"/>
    <property type="match status" value="1"/>
</dbReference>
<evidence type="ECO:0000256" key="1">
    <source>
        <dbReference type="ARBA" id="ARBA00006110"/>
    </source>
</evidence>
<dbReference type="PANTHER" id="PTHR13191">
    <property type="entry name" value="RIBOSOMAL RNA PROCESSING PROTEIN 7-RELATED"/>
    <property type="match status" value="1"/>
</dbReference>
<dbReference type="GO" id="GO:0032545">
    <property type="term" value="C:CURI complex"/>
    <property type="evidence" value="ECO:0007669"/>
    <property type="project" value="TreeGrafter"/>
</dbReference>
<comment type="similarity">
    <text evidence="1">Belongs to the RRP7 family.</text>
</comment>
<accession>A0A2Z7CG09</accession>
<dbReference type="InterPro" id="IPR024326">
    <property type="entry name" value="RRP7_C"/>
</dbReference>
<evidence type="ECO:0000313" key="5">
    <source>
        <dbReference type="EMBL" id="KZV45603.1"/>
    </source>
</evidence>
<dbReference type="GO" id="GO:0000028">
    <property type="term" value="P:ribosomal small subunit assembly"/>
    <property type="evidence" value="ECO:0007669"/>
    <property type="project" value="TreeGrafter"/>
</dbReference>
<dbReference type="Proteomes" id="UP000250235">
    <property type="component" value="Unassembled WGS sequence"/>
</dbReference>
<evidence type="ECO:0000259" key="4">
    <source>
        <dbReference type="Pfam" id="PF12923"/>
    </source>
</evidence>
<feature type="region of interest" description="Disordered" evidence="3">
    <location>
        <begin position="1"/>
        <end position="73"/>
    </location>
</feature>
<reference evidence="5 6" key="1">
    <citation type="journal article" date="2015" name="Proc. Natl. Acad. Sci. U.S.A.">
        <title>The resurrection genome of Boea hygrometrica: A blueprint for survival of dehydration.</title>
        <authorList>
            <person name="Xiao L."/>
            <person name="Yang G."/>
            <person name="Zhang L."/>
            <person name="Yang X."/>
            <person name="Zhao S."/>
            <person name="Ji Z."/>
            <person name="Zhou Q."/>
            <person name="Hu M."/>
            <person name="Wang Y."/>
            <person name="Chen M."/>
            <person name="Xu Y."/>
            <person name="Jin H."/>
            <person name="Xiao X."/>
            <person name="Hu G."/>
            <person name="Bao F."/>
            <person name="Hu Y."/>
            <person name="Wan P."/>
            <person name="Li L."/>
            <person name="Deng X."/>
            <person name="Kuang T."/>
            <person name="Xiang C."/>
            <person name="Zhu J.K."/>
            <person name="Oliver M.J."/>
            <person name="He Y."/>
        </authorList>
    </citation>
    <scope>NUCLEOTIDE SEQUENCE [LARGE SCALE GENOMIC DNA]</scope>
    <source>
        <strain evidence="6">cv. XS01</strain>
    </source>
</reference>
<keyword evidence="6" id="KW-1185">Reference proteome</keyword>
<dbReference type="EMBL" id="KQ996030">
    <property type="protein sequence ID" value="KZV45603.1"/>
    <property type="molecule type" value="Genomic_DNA"/>
</dbReference>
<sequence>MDHDTTSVGLDAVDTTSFKSSVVEKPKLSAKKKRKRRLLGKESSQDDLLEKKGNVADDEADQMSSGDEDSSRGMKKWIMQYHQSRPGIKVLQERIDDFITAHEAQQEQAREEREAQAAEGGWTVVVHHKGRKKTTDAESGTTVGSVAQAAILDKMAKKKSKEGGLDFYRFQRREAQRNEIMMLQSKFEQDKKRIQEMRAARKFRPY</sequence>
<feature type="domain" description="Ribosomal RNA-processing protein 7 C-terminal" evidence="4">
    <location>
        <begin position="83"/>
        <end position="206"/>
    </location>
</feature>
<dbReference type="CDD" id="cd12951">
    <property type="entry name" value="RRP7_Rrp7A"/>
    <property type="match status" value="1"/>
</dbReference>
<dbReference type="Gene3D" id="6.10.250.1770">
    <property type="match status" value="1"/>
</dbReference>
<dbReference type="Pfam" id="PF12923">
    <property type="entry name" value="RRP7"/>
    <property type="match status" value="1"/>
</dbReference>
<evidence type="ECO:0000313" key="6">
    <source>
        <dbReference type="Proteomes" id="UP000250235"/>
    </source>
</evidence>
<proteinExistence type="inferred from homology"/>
<dbReference type="GO" id="GO:0034456">
    <property type="term" value="C:UTP-C complex"/>
    <property type="evidence" value="ECO:0007669"/>
    <property type="project" value="TreeGrafter"/>
</dbReference>
<dbReference type="InterPro" id="IPR040446">
    <property type="entry name" value="RRP7"/>
</dbReference>
<feature type="compositionally biased region" description="Basic residues" evidence="3">
    <location>
        <begin position="28"/>
        <end position="38"/>
    </location>
</feature>
<evidence type="ECO:0000256" key="2">
    <source>
        <dbReference type="SAM" id="Coils"/>
    </source>
</evidence>
<protein>
    <recommendedName>
        <fullName evidence="4">Ribosomal RNA-processing protein 7 C-terminal domain-containing protein</fullName>
    </recommendedName>
</protein>
<dbReference type="GO" id="GO:0006364">
    <property type="term" value="P:rRNA processing"/>
    <property type="evidence" value="ECO:0007669"/>
    <property type="project" value="TreeGrafter"/>
</dbReference>
<keyword evidence="2" id="KW-0175">Coiled coil</keyword>
<evidence type="ECO:0000256" key="3">
    <source>
        <dbReference type="SAM" id="MobiDB-lite"/>
    </source>
</evidence>
<feature type="coiled-coil region" evidence="2">
    <location>
        <begin position="88"/>
        <end position="121"/>
    </location>
</feature>
<feature type="compositionally biased region" description="Basic and acidic residues" evidence="3">
    <location>
        <begin position="39"/>
        <end position="55"/>
    </location>
</feature>
<name>A0A2Z7CG09_9LAMI</name>
<dbReference type="OrthoDB" id="5390at2759"/>
<dbReference type="AlphaFoldDB" id="A0A2Z7CG09"/>